<evidence type="ECO:0000313" key="4">
    <source>
        <dbReference type="Proteomes" id="UP000070134"/>
    </source>
</evidence>
<feature type="domain" description="Phosphatidate phosphatase APP1 catalytic" evidence="2">
    <location>
        <begin position="189"/>
        <end position="340"/>
    </location>
</feature>
<evidence type="ECO:0000313" key="3">
    <source>
        <dbReference type="EMBL" id="AMM34253.1"/>
    </source>
</evidence>
<dbReference type="InterPro" id="IPR019236">
    <property type="entry name" value="APP1_cat"/>
</dbReference>
<dbReference type="InterPro" id="IPR052935">
    <property type="entry name" value="Mg2+_PAP"/>
</dbReference>
<gene>
    <name evidence="3" type="ORF">SA2016_3595</name>
</gene>
<dbReference type="GO" id="GO:0008195">
    <property type="term" value="F:phosphatidate phosphatase activity"/>
    <property type="evidence" value="ECO:0007669"/>
    <property type="project" value="InterPro"/>
</dbReference>
<name>A0A127A4K3_9MICC</name>
<dbReference type="RefSeq" id="WP_084249621.1">
    <property type="nucleotide sequence ID" value="NZ_BJMO01000029.1"/>
</dbReference>
<reference evidence="3 4" key="1">
    <citation type="submission" date="2016-02" db="EMBL/GenBank/DDBJ databases">
        <title>Complete genome of Sinomonas atrocyanea KCTC 3377.</title>
        <authorList>
            <person name="Kim K.M."/>
        </authorList>
    </citation>
    <scope>NUCLEOTIDE SEQUENCE [LARGE SCALE GENOMIC DNA]</scope>
    <source>
        <strain evidence="3 4">KCTC 3377</strain>
    </source>
</reference>
<keyword evidence="4" id="KW-1185">Reference proteome</keyword>
<sequence length="386" mass="41025">MTAQHPHAVSGPDGPRTAGADPGGEASAAGTATALASPPESGFAGASPRLKPLFHVAQRVAQSWNDLRTRQARRGDYVAQVVAYRGYGSTRRVRVLGRVMYARPGLHGESDAFNNFRGWVSFTSVPIQHAEVTVEIGATRAVVRADAGGVVDALVDVELEPGWHEARMSADGAEPDSAQVLVVEPGAAFGIVSDIDDTVMVTALPRPFLALWNTFVLSERARTPTPGMAVLLDRLATEHPEAPIVYLSTGPWNAAPTLQRFLGRNLYPAGPLLLTDWGMTPQRWFRSGRDHKRENLERLAAEFPGIRWLLVGDNGQHDESIYAEFAAEHPDSVAAVAIRELSPGQAVFSGGTTHDAAGGASRPGLTWASAPDGAGLAQQLESAGVL</sequence>
<dbReference type="EMBL" id="CP014518">
    <property type="protein sequence ID" value="AMM34253.1"/>
    <property type="molecule type" value="Genomic_DNA"/>
</dbReference>
<dbReference type="PANTHER" id="PTHR28208">
    <property type="entry name" value="PHOSPHATIDATE PHOSPHATASE APP1"/>
    <property type="match status" value="1"/>
</dbReference>
<dbReference type="PATRIC" id="fig|37927.3.peg.3688"/>
<protein>
    <submittedName>
        <fullName evidence="3">ACP synthase</fullName>
    </submittedName>
</protein>
<evidence type="ECO:0000259" key="2">
    <source>
        <dbReference type="Pfam" id="PF09949"/>
    </source>
</evidence>
<evidence type="ECO:0000256" key="1">
    <source>
        <dbReference type="SAM" id="MobiDB-lite"/>
    </source>
</evidence>
<dbReference type="STRING" id="37927.SA2016_3595"/>
<dbReference type="AlphaFoldDB" id="A0A127A4K3"/>
<dbReference type="Pfam" id="PF09949">
    <property type="entry name" value="APP1_cat"/>
    <property type="match status" value="1"/>
</dbReference>
<organism evidence="3 4">
    <name type="scientific">Sinomonas atrocyanea</name>
    <dbReference type="NCBI Taxonomy" id="37927"/>
    <lineage>
        <taxon>Bacteria</taxon>
        <taxon>Bacillati</taxon>
        <taxon>Actinomycetota</taxon>
        <taxon>Actinomycetes</taxon>
        <taxon>Micrococcales</taxon>
        <taxon>Micrococcaceae</taxon>
        <taxon>Sinomonas</taxon>
    </lineage>
</organism>
<dbReference type="KEGG" id="satk:SA2016_3595"/>
<dbReference type="PANTHER" id="PTHR28208:SF3">
    <property type="entry name" value="PHOSPHATIDATE PHOSPHATASE APP1"/>
    <property type="match status" value="1"/>
</dbReference>
<feature type="compositionally biased region" description="Low complexity" evidence="1">
    <location>
        <begin position="23"/>
        <end position="39"/>
    </location>
</feature>
<proteinExistence type="predicted"/>
<feature type="region of interest" description="Disordered" evidence="1">
    <location>
        <begin position="1"/>
        <end position="43"/>
    </location>
</feature>
<accession>A0A127A4K3</accession>
<dbReference type="Proteomes" id="UP000070134">
    <property type="component" value="Chromosome"/>
</dbReference>